<protein>
    <submittedName>
        <fullName evidence="2">Uncharacterized protein</fullName>
    </submittedName>
</protein>
<name>A0AAF5DRJ7_STRER</name>
<evidence type="ECO:0000313" key="2">
    <source>
        <dbReference type="WBParaSite" id="TCONS_00017153.p1"/>
    </source>
</evidence>
<keyword evidence="1" id="KW-1185">Reference proteome</keyword>
<reference evidence="2" key="1">
    <citation type="submission" date="2024-02" db="UniProtKB">
        <authorList>
            <consortium name="WormBaseParasite"/>
        </authorList>
    </citation>
    <scope>IDENTIFICATION</scope>
</reference>
<sequence length="216" mass="24674">FVYAMYSVGNKGIKRSSVYRLAYKKGVTVKKAFKEIVGPAEKKRRSFRLYEHVEKSTSYDILLKTFPTLPWGGRNSTGGIFNYNPIIASETSSNTTCEEIMVTEPFPITNRKRNILRATKKNCNNRRSGGNPNGWNYKINTTPFSEFSQQHQSTVDLSSRQRAFIPTGFVQNSEGNYSIVAESEDSVPMDTNYSTKKTNRYPKDLLRRAAYKKAKY</sequence>
<evidence type="ECO:0000313" key="1">
    <source>
        <dbReference type="Proteomes" id="UP000035681"/>
    </source>
</evidence>
<dbReference type="Proteomes" id="UP000035681">
    <property type="component" value="Unplaced"/>
</dbReference>
<dbReference type="AlphaFoldDB" id="A0AAF5DRJ7"/>
<proteinExistence type="predicted"/>
<accession>A0AAF5DRJ7</accession>
<dbReference type="WBParaSite" id="TCONS_00017153.p1">
    <property type="protein sequence ID" value="TCONS_00017153.p1"/>
    <property type="gene ID" value="XLOC_011314"/>
</dbReference>
<organism evidence="1 2">
    <name type="scientific">Strongyloides stercoralis</name>
    <name type="common">Threadworm</name>
    <dbReference type="NCBI Taxonomy" id="6248"/>
    <lineage>
        <taxon>Eukaryota</taxon>
        <taxon>Metazoa</taxon>
        <taxon>Ecdysozoa</taxon>
        <taxon>Nematoda</taxon>
        <taxon>Chromadorea</taxon>
        <taxon>Rhabditida</taxon>
        <taxon>Tylenchina</taxon>
        <taxon>Panagrolaimomorpha</taxon>
        <taxon>Strongyloidoidea</taxon>
        <taxon>Strongyloididae</taxon>
        <taxon>Strongyloides</taxon>
    </lineage>
</organism>